<accession>A0A0G4H8N5</accession>
<protein>
    <submittedName>
        <fullName evidence="3">Uncharacterized protein</fullName>
    </submittedName>
</protein>
<feature type="region of interest" description="Disordered" evidence="2">
    <location>
        <begin position="288"/>
        <end position="352"/>
    </location>
</feature>
<proteinExistence type="predicted"/>
<feature type="region of interest" description="Disordered" evidence="2">
    <location>
        <begin position="1"/>
        <end position="33"/>
    </location>
</feature>
<feature type="coiled-coil region" evidence="1">
    <location>
        <begin position="170"/>
        <end position="197"/>
    </location>
</feature>
<organism evidence="3">
    <name type="scientific">Chromera velia CCMP2878</name>
    <dbReference type="NCBI Taxonomy" id="1169474"/>
    <lineage>
        <taxon>Eukaryota</taxon>
        <taxon>Sar</taxon>
        <taxon>Alveolata</taxon>
        <taxon>Colpodellida</taxon>
        <taxon>Chromeraceae</taxon>
        <taxon>Chromera</taxon>
    </lineage>
</organism>
<sequence>MVRSLTSPLLPVAHSTRPPYSPATPTFTTPQPMVRSLTPPPMLPVMPPLLPTRSPPTPTFASPMQPMVRPLTPPMLPISHPTPPPMVRSLTPPPMTVSFASPSPIPMHVGPSTPVPMPPRRPTVRFATPPPTRHLTSPSPHVTVRQSGHEVIFTGHHQNKQELQACRTIIRNLSCDMAALKRSNQALSMQYARHQAELHMLSLADPDFELDRALTQWVKQNVQLNAQIVKIDQGTYELNDRPVQMVYRRAKGPCVLVGDGHSELTLTDYVLSMNQIALTTPQRSHIHLGVPLKPQVQPKPKAQTKPKAKAKAKTQQKKAKAASRSPSPIAGKSSSSAAKKKGAKKTAGLKKK</sequence>
<evidence type="ECO:0000256" key="1">
    <source>
        <dbReference type="SAM" id="Coils"/>
    </source>
</evidence>
<name>A0A0G4H8N5_9ALVE</name>
<reference evidence="3" key="1">
    <citation type="submission" date="2014-11" db="EMBL/GenBank/DDBJ databases">
        <authorList>
            <person name="Otto D Thomas"/>
            <person name="Naeem Raeece"/>
        </authorList>
    </citation>
    <scope>NUCLEOTIDE SEQUENCE</scope>
</reference>
<dbReference type="EMBL" id="CDMZ01002004">
    <property type="protein sequence ID" value="CEM40257.1"/>
    <property type="molecule type" value="Genomic_DNA"/>
</dbReference>
<dbReference type="AlphaFoldDB" id="A0A0G4H8N5"/>
<gene>
    <name evidence="3" type="ORF">Cvel_25177</name>
</gene>
<keyword evidence="1" id="KW-0175">Coiled coil</keyword>
<dbReference type="VEuPathDB" id="CryptoDB:Cvel_25177"/>
<feature type="compositionally biased region" description="Basic residues" evidence="2">
    <location>
        <begin position="302"/>
        <end position="321"/>
    </location>
</feature>
<feature type="compositionally biased region" description="Basic residues" evidence="2">
    <location>
        <begin position="338"/>
        <end position="352"/>
    </location>
</feature>
<evidence type="ECO:0000313" key="3">
    <source>
        <dbReference type="EMBL" id="CEM40257.1"/>
    </source>
</evidence>
<evidence type="ECO:0000256" key="2">
    <source>
        <dbReference type="SAM" id="MobiDB-lite"/>
    </source>
</evidence>